<dbReference type="InterPro" id="IPR011701">
    <property type="entry name" value="MFS"/>
</dbReference>
<dbReference type="InterPro" id="IPR036259">
    <property type="entry name" value="MFS_trans_sf"/>
</dbReference>
<feature type="transmembrane region" description="Helical" evidence="4">
    <location>
        <begin position="306"/>
        <end position="323"/>
    </location>
</feature>
<feature type="transmembrane region" description="Helical" evidence="4">
    <location>
        <begin position="395"/>
        <end position="416"/>
    </location>
</feature>
<evidence type="ECO:0000313" key="6">
    <source>
        <dbReference type="EMBL" id="EPF00297.1"/>
    </source>
</evidence>
<dbReference type="GO" id="GO:0022857">
    <property type="term" value="F:transmembrane transporter activity"/>
    <property type="evidence" value="ECO:0007669"/>
    <property type="project" value="InterPro"/>
</dbReference>
<gene>
    <name evidence="6" type="ORF">RGCCGE502_00035</name>
</gene>
<keyword evidence="3 4" id="KW-0472">Membrane</keyword>
<evidence type="ECO:0000256" key="4">
    <source>
        <dbReference type="SAM" id="Phobius"/>
    </source>
</evidence>
<keyword evidence="7" id="KW-1185">Reference proteome</keyword>
<dbReference type="CDD" id="cd17355">
    <property type="entry name" value="MFS_YcxA_like"/>
    <property type="match status" value="1"/>
</dbReference>
<dbReference type="Proteomes" id="UP000014411">
    <property type="component" value="Unassembled WGS sequence"/>
</dbReference>
<evidence type="ECO:0000256" key="2">
    <source>
        <dbReference type="ARBA" id="ARBA00022989"/>
    </source>
</evidence>
<evidence type="ECO:0000313" key="7">
    <source>
        <dbReference type="Proteomes" id="UP000014411"/>
    </source>
</evidence>
<dbReference type="InterPro" id="IPR050327">
    <property type="entry name" value="Proton-linked_MCT"/>
</dbReference>
<comment type="caution">
    <text evidence="6">The sequence shown here is derived from an EMBL/GenBank/DDBJ whole genome shotgun (WGS) entry which is preliminary data.</text>
</comment>
<dbReference type="InterPro" id="IPR020846">
    <property type="entry name" value="MFS_dom"/>
</dbReference>
<dbReference type="Gene3D" id="1.20.1250.20">
    <property type="entry name" value="MFS general substrate transporter like domains"/>
    <property type="match status" value="2"/>
</dbReference>
<proteinExistence type="predicted"/>
<feature type="transmembrane region" description="Helical" evidence="4">
    <location>
        <begin position="126"/>
        <end position="145"/>
    </location>
</feature>
<dbReference type="AlphaFoldDB" id="S3I593"/>
<dbReference type="SUPFAM" id="SSF103473">
    <property type="entry name" value="MFS general substrate transporter"/>
    <property type="match status" value="1"/>
</dbReference>
<feature type="transmembrane region" description="Helical" evidence="4">
    <location>
        <begin position="329"/>
        <end position="354"/>
    </location>
</feature>
<feature type="transmembrane region" description="Helical" evidence="4">
    <location>
        <begin position="99"/>
        <end position="120"/>
    </location>
</feature>
<dbReference type="PANTHER" id="PTHR11360">
    <property type="entry name" value="MONOCARBOXYLATE TRANSPORTER"/>
    <property type="match status" value="1"/>
</dbReference>
<feature type="transmembrane region" description="Helical" evidence="4">
    <location>
        <begin position="157"/>
        <end position="177"/>
    </location>
</feature>
<feature type="transmembrane region" description="Helical" evidence="4">
    <location>
        <begin position="241"/>
        <end position="260"/>
    </location>
</feature>
<dbReference type="PANTHER" id="PTHR11360:SF284">
    <property type="entry name" value="EG:103B4.3 PROTEIN-RELATED"/>
    <property type="match status" value="1"/>
</dbReference>
<evidence type="ECO:0000259" key="5">
    <source>
        <dbReference type="PROSITE" id="PS50850"/>
    </source>
</evidence>
<dbReference type="HOGENOM" id="CLU_001265_59_9_5"/>
<feature type="transmembrane region" description="Helical" evidence="4">
    <location>
        <begin position="32"/>
        <end position="59"/>
    </location>
</feature>
<dbReference type="EMBL" id="AEYE02000001">
    <property type="protein sequence ID" value="EPF00297.1"/>
    <property type="molecule type" value="Genomic_DNA"/>
</dbReference>
<dbReference type="PROSITE" id="PS50850">
    <property type="entry name" value="MFS"/>
    <property type="match status" value="1"/>
</dbReference>
<feature type="domain" description="Major facilitator superfamily (MFS) profile" evidence="5">
    <location>
        <begin position="31"/>
        <end position="421"/>
    </location>
</feature>
<keyword evidence="1 4" id="KW-0812">Transmembrane</keyword>
<feature type="transmembrane region" description="Helical" evidence="4">
    <location>
        <begin position="280"/>
        <end position="299"/>
    </location>
</feature>
<dbReference type="eggNOG" id="COG2223">
    <property type="taxonomic scope" value="Bacteria"/>
</dbReference>
<feature type="transmembrane region" description="Helical" evidence="4">
    <location>
        <begin position="65"/>
        <end position="92"/>
    </location>
</feature>
<accession>S3I593</accession>
<feature type="transmembrane region" description="Helical" evidence="4">
    <location>
        <begin position="366"/>
        <end position="389"/>
    </location>
</feature>
<sequence length="424" mass="44840">MRSDSVAERLVSTKEAFMKGTDFSEFTSGWRIVLASLLGTAFGLPAIPFYTVGVFAPIFAREFGWSFATIFGGLSLLAASVLAIGPFFAMLIDRLGVRLVASTSLSCLGLSYMTLAASSGSIGQYYLSWLAIAIFGLGATPVVFTRVINSAFEERRGLALGIALSGAGLFAFVVKPLAQLLIETGGWRIAILIVGAMPILIACPMVLWGFAGLRSRNVDARPAPGKALEGMTAREAFHSRSFWLLAIVFIPMSLAVAAPLPNIENILRSLRLSPTEVVQLASLVGIAAVTGRLIGGVLVDRFWAPAVGTVILTLGAVACFILSLDDVGFSMACIAILLLGLVSGVEFDLMAYLVSRYLGMRSYATTYATLYGIFVVGAFVGPSLFGYAFDNTGTYSGILKACAVLLIGGATVVLFLGPYPARRT</sequence>
<evidence type="ECO:0000256" key="3">
    <source>
        <dbReference type="ARBA" id="ARBA00023136"/>
    </source>
</evidence>
<dbReference type="Pfam" id="PF07690">
    <property type="entry name" value="MFS_1"/>
    <property type="match status" value="1"/>
</dbReference>
<evidence type="ECO:0000256" key="1">
    <source>
        <dbReference type="ARBA" id="ARBA00022692"/>
    </source>
</evidence>
<reference evidence="6 7" key="1">
    <citation type="journal article" date="2012" name="J. Bacteriol.">
        <title>Genome sequence of Rhizobium grahamii CCGE502, a broad-host-range symbiont with low nodulation competitiveness in Phaseolus vulgaris.</title>
        <authorList>
            <person name="Althabegoiti M.J."/>
            <person name="Lozano L."/>
            <person name="Torres-Tejerizo G."/>
            <person name="Ormeno-Orrillo E."/>
            <person name="Rogel M.A."/>
            <person name="Gonzalez V."/>
            <person name="Martinez-Romero E."/>
        </authorList>
    </citation>
    <scope>NUCLEOTIDE SEQUENCE [LARGE SCALE GENOMIC DNA]</scope>
    <source>
        <strain evidence="6 7">CCGE 502</strain>
    </source>
</reference>
<protein>
    <submittedName>
        <fullName evidence="6">Major facilitator transporter</fullName>
    </submittedName>
</protein>
<keyword evidence="2 4" id="KW-1133">Transmembrane helix</keyword>
<name>S3I593_9HYPH</name>
<feature type="transmembrane region" description="Helical" evidence="4">
    <location>
        <begin position="189"/>
        <end position="211"/>
    </location>
</feature>
<organism evidence="6 7">
    <name type="scientific">Rhizobium grahamii CCGE 502</name>
    <dbReference type="NCBI Taxonomy" id="990285"/>
    <lineage>
        <taxon>Bacteria</taxon>
        <taxon>Pseudomonadati</taxon>
        <taxon>Pseudomonadota</taxon>
        <taxon>Alphaproteobacteria</taxon>
        <taxon>Hyphomicrobiales</taxon>
        <taxon>Rhizobiaceae</taxon>
        <taxon>Rhizobium/Agrobacterium group</taxon>
        <taxon>Rhizobium</taxon>
    </lineage>
</organism>